<feature type="region of interest" description="Disordered" evidence="1">
    <location>
        <begin position="1"/>
        <end position="77"/>
    </location>
</feature>
<accession>Q08SX6</accession>
<organism evidence="2 3">
    <name type="scientific">Stigmatella aurantiaca (strain DW4/3-1)</name>
    <dbReference type="NCBI Taxonomy" id="378806"/>
    <lineage>
        <taxon>Bacteria</taxon>
        <taxon>Pseudomonadati</taxon>
        <taxon>Myxococcota</taxon>
        <taxon>Myxococcia</taxon>
        <taxon>Myxococcales</taxon>
        <taxon>Cystobacterineae</taxon>
        <taxon>Archangiaceae</taxon>
        <taxon>Stigmatella</taxon>
    </lineage>
</organism>
<gene>
    <name evidence="2" type="ORF">STIAU_1263</name>
</gene>
<dbReference type="EMBL" id="AAMD01000156">
    <property type="protein sequence ID" value="EAU63587.1"/>
    <property type="molecule type" value="Genomic_DNA"/>
</dbReference>
<feature type="compositionally biased region" description="Low complexity" evidence="1">
    <location>
        <begin position="121"/>
        <end position="153"/>
    </location>
</feature>
<dbReference type="AlphaFoldDB" id="Q08SX6"/>
<evidence type="ECO:0000313" key="3">
    <source>
        <dbReference type="Proteomes" id="UP000032702"/>
    </source>
</evidence>
<sequence>MAAEGGPQRGLPSRPERRQQPPQQVAPPLTTHAPFSGAAAQEGLRAAHLNGRRVPTARKGTTTMPRNAAPKTKKLESMSVTELRARYLEVVGEETRSTNKTHLIRRIEEALAAKKRRGPSRRATAAAPSAPAAPAATPSAPAAAPAAGTQPAPRRGRFANMSLAELQAKYSEVVGRPTGSSDTSYLKWKIREAEAGRVPVGPRPEREVKVREDGKRVIPLTYDAEALAALDKAWREAGLPSRARFFRRAVHRELMAMGATEAAAHFAADAAEE</sequence>
<proteinExistence type="predicted"/>
<dbReference type="Proteomes" id="UP000032702">
    <property type="component" value="Unassembled WGS sequence"/>
</dbReference>
<evidence type="ECO:0000256" key="1">
    <source>
        <dbReference type="SAM" id="MobiDB-lite"/>
    </source>
</evidence>
<protein>
    <recommendedName>
        <fullName evidence="4">DUF2924 domain-containing protein</fullName>
    </recommendedName>
</protein>
<feature type="region of interest" description="Disordered" evidence="1">
    <location>
        <begin position="111"/>
        <end position="154"/>
    </location>
</feature>
<name>Q08SX6_STIAD</name>
<dbReference type="PATRIC" id="fig|378806.16.peg.2458"/>
<comment type="caution">
    <text evidence="2">The sequence shown here is derived from an EMBL/GenBank/DDBJ whole genome shotgun (WGS) entry which is preliminary data.</text>
</comment>
<evidence type="ECO:0008006" key="4">
    <source>
        <dbReference type="Google" id="ProtNLM"/>
    </source>
</evidence>
<reference evidence="2 3" key="1">
    <citation type="submission" date="2006-04" db="EMBL/GenBank/DDBJ databases">
        <authorList>
            <person name="Nierman W.C."/>
        </authorList>
    </citation>
    <scope>NUCLEOTIDE SEQUENCE [LARGE SCALE GENOMIC DNA]</scope>
    <source>
        <strain evidence="2 3">DW4/3-1</strain>
    </source>
</reference>
<evidence type="ECO:0000313" key="2">
    <source>
        <dbReference type="EMBL" id="EAU63587.1"/>
    </source>
</evidence>